<dbReference type="Proteomes" id="UP000276133">
    <property type="component" value="Unassembled WGS sequence"/>
</dbReference>
<sequence>MLVVHISSRSNSWKTKKFFITYNRISTVYRLKSCTKKLEIRLYSRMGVYRNYQTLNDQNVQSLNEVQACFKNQMMDAFFIGLK</sequence>
<name>A0A3M7T306_BRAPC</name>
<gene>
    <name evidence="1" type="ORF">BpHYR1_039657</name>
</gene>
<proteinExistence type="predicted"/>
<organism evidence="1 2">
    <name type="scientific">Brachionus plicatilis</name>
    <name type="common">Marine rotifer</name>
    <name type="synonym">Brachionus muelleri</name>
    <dbReference type="NCBI Taxonomy" id="10195"/>
    <lineage>
        <taxon>Eukaryota</taxon>
        <taxon>Metazoa</taxon>
        <taxon>Spiralia</taxon>
        <taxon>Gnathifera</taxon>
        <taxon>Rotifera</taxon>
        <taxon>Eurotatoria</taxon>
        <taxon>Monogononta</taxon>
        <taxon>Pseudotrocha</taxon>
        <taxon>Ploima</taxon>
        <taxon>Brachionidae</taxon>
        <taxon>Brachionus</taxon>
    </lineage>
</organism>
<protein>
    <submittedName>
        <fullName evidence="1">Uncharacterized protein</fullName>
    </submittedName>
</protein>
<reference evidence="1 2" key="1">
    <citation type="journal article" date="2018" name="Sci. Rep.">
        <title>Genomic signatures of local adaptation to the degree of environmental predictability in rotifers.</title>
        <authorList>
            <person name="Franch-Gras L."/>
            <person name="Hahn C."/>
            <person name="Garcia-Roger E.M."/>
            <person name="Carmona M.J."/>
            <person name="Serra M."/>
            <person name="Gomez A."/>
        </authorList>
    </citation>
    <scope>NUCLEOTIDE SEQUENCE [LARGE SCALE GENOMIC DNA]</scope>
    <source>
        <strain evidence="1">HYR1</strain>
    </source>
</reference>
<accession>A0A3M7T306</accession>
<evidence type="ECO:0000313" key="1">
    <source>
        <dbReference type="EMBL" id="RNA42250.1"/>
    </source>
</evidence>
<keyword evidence="2" id="KW-1185">Reference proteome</keyword>
<dbReference type="AlphaFoldDB" id="A0A3M7T306"/>
<evidence type="ECO:0000313" key="2">
    <source>
        <dbReference type="Proteomes" id="UP000276133"/>
    </source>
</evidence>
<dbReference type="EMBL" id="REGN01000391">
    <property type="protein sequence ID" value="RNA42250.1"/>
    <property type="molecule type" value="Genomic_DNA"/>
</dbReference>
<comment type="caution">
    <text evidence="1">The sequence shown here is derived from an EMBL/GenBank/DDBJ whole genome shotgun (WGS) entry which is preliminary data.</text>
</comment>